<evidence type="ECO:0000313" key="3">
    <source>
        <dbReference type="Proteomes" id="UP000823757"/>
    </source>
</evidence>
<comment type="caution">
    <text evidence="2">The sequence shown here is derived from an EMBL/GenBank/DDBJ whole genome shotgun (WGS) entry which is preliminary data.</text>
</comment>
<protein>
    <submittedName>
        <fullName evidence="2">DUF3078 domain-containing protein</fullName>
    </submittedName>
</protein>
<organism evidence="2 3">
    <name type="scientific">Candidatus Cryptobacteroides faecigallinarum</name>
    <dbReference type="NCBI Taxonomy" id="2840763"/>
    <lineage>
        <taxon>Bacteria</taxon>
        <taxon>Pseudomonadati</taxon>
        <taxon>Bacteroidota</taxon>
        <taxon>Bacteroidia</taxon>
        <taxon>Bacteroidales</taxon>
        <taxon>Candidatus Cryptobacteroides</taxon>
    </lineage>
</organism>
<gene>
    <name evidence="2" type="ORF">IAB91_02985</name>
</gene>
<evidence type="ECO:0000256" key="1">
    <source>
        <dbReference type="SAM" id="SignalP"/>
    </source>
</evidence>
<dbReference type="Pfam" id="PF11276">
    <property type="entry name" value="DUF3078"/>
    <property type="match status" value="1"/>
</dbReference>
<keyword evidence="1" id="KW-0732">Signal</keyword>
<reference evidence="2" key="2">
    <citation type="journal article" date="2021" name="PeerJ">
        <title>Extensive microbial diversity within the chicken gut microbiome revealed by metagenomics and culture.</title>
        <authorList>
            <person name="Gilroy R."/>
            <person name="Ravi A."/>
            <person name="Getino M."/>
            <person name="Pursley I."/>
            <person name="Horton D.L."/>
            <person name="Alikhan N.F."/>
            <person name="Baker D."/>
            <person name="Gharbi K."/>
            <person name="Hall N."/>
            <person name="Watson M."/>
            <person name="Adriaenssens E.M."/>
            <person name="Foster-Nyarko E."/>
            <person name="Jarju S."/>
            <person name="Secka A."/>
            <person name="Antonio M."/>
            <person name="Oren A."/>
            <person name="Chaudhuri R.R."/>
            <person name="La Ragione R."/>
            <person name="Hildebrand F."/>
            <person name="Pallen M.J."/>
        </authorList>
    </citation>
    <scope>NUCLEOTIDE SEQUENCE</scope>
    <source>
        <strain evidence="2">B1-13419</strain>
    </source>
</reference>
<reference evidence="2" key="1">
    <citation type="submission" date="2020-10" db="EMBL/GenBank/DDBJ databases">
        <authorList>
            <person name="Gilroy R."/>
        </authorList>
    </citation>
    <scope>NUCLEOTIDE SEQUENCE</scope>
    <source>
        <strain evidence="2">B1-13419</strain>
    </source>
</reference>
<evidence type="ECO:0000313" key="2">
    <source>
        <dbReference type="EMBL" id="MBO8474240.1"/>
    </source>
</evidence>
<feature type="chain" id="PRO_5039676885" evidence="1">
    <location>
        <begin position="20"/>
        <end position="356"/>
    </location>
</feature>
<proteinExistence type="predicted"/>
<dbReference type="EMBL" id="JADIMD010000041">
    <property type="protein sequence ID" value="MBO8474240.1"/>
    <property type="molecule type" value="Genomic_DNA"/>
</dbReference>
<sequence>MKKIIVGTALALMCVSLPAQELTDAQKAAADAAIALNNAPAAEETLAQKPKYWKNSLSTKIDFGQTALMNWAAGGYNNYSLRGYIDGNANYAKDKISWTNRLQLDYGFLYSADKPVLQKSDDRIYLESKFGYKAVDKLFISAEYSFKSQFSNTYDFPTPAARPDGGELTSADWNAARVLKSGFVSPAYTNIALGIDYNPFKWLTVNLAPITGGVVIVDLPELRESYSMPLVDENSQPISDDAAANGRRYRPARFEFGAQLKIDFKVNVNDNFKYTSQVLLFSNYLKNPQNIRVNWDNRIEWKLAKFFSLMFTTNLIYDDTVMISKVEKDGTVTNHQRVQFKESLSFGFVYTIESKN</sequence>
<feature type="signal peptide" evidence="1">
    <location>
        <begin position="1"/>
        <end position="19"/>
    </location>
</feature>
<dbReference type="Proteomes" id="UP000823757">
    <property type="component" value="Unassembled WGS sequence"/>
</dbReference>
<name>A0A9D9IL67_9BACT</name>
<accession>A0A9D9IL67</accession>
<dbReference type="InterPro" id="IPR021428">
    <property type="entry name" value="DUF3078"/>
</dbReference>
<dbReference type="AlphaFoldDB" id="A0A9D9IL67"/>